<comment type="caution">
    <text evidence="2">The sequence shown here is derived from an EMBL/GenBank/DDBJ whole genome shotgun (WGS) entry which is preliminary data.</text>
</comment>
<dbReference type="Proteomes" id="UP000639643">
    <property type="component" value="Unassembled WGS sequence"/>
</dbReference>
<sequence length="146" mass="15913">MVDRQEGGTTTAKARISSGSVWLALSLGHGVVIAASSPFRMASVLRRCRAVVFDLFFSKHIETTRVESRIEPQLYGVVRWGGDGRHGSGRVVPANVLGKSANTAPAWATQEPGQEEQACDVAAPTHVVFFRFYGFFCDFSQHDIAN</sequence>
<evidence type="ECO:0000313" key="2">
    <source>
        <dbReference type="EMBL" id="KAF6824399.1"/>
    </source>
</evidence>
<organism evidence="2 3">
    <name type="scientific">Colletotrichum musicola</name>
    <dbReference type="NCBI Taxonomy" id="2175873"/>
    <lineage>
        <taxon>Eukaryota</taxon>
        <taxon>Fungi</taxon>
        <taxon>Dikarya</taxon>
        <taxon>Ascomycota</taxon>
        <taxon>Pezizomycotina</taxon>
        <taxon>Sordariomycetes</taxon>
        <taxon>Hypocreomycetidae</taxon>
        <taxon>Glomerellales</taxon>
        <taxon>Glomerellaceae</taxon>
        <taxon>Colletotrichum</taxon>
        <taxon>Colletotrichum orchidearum species complex</taxon>
    </lineage>
</organism>
<keyword evidence="3" id="KW-1185">Reference proteome</keyword>
<reference evidence="2" key="1">
    <citation type="journal article" date="2020" name="Phytopathology">
        <title>Genome Sequence Resources of Colletotrichum truncatum, C. plurivorum, C. musicola, and C. sojae: Four Species Pathogenic to Soybean (Glycine max).</title>
        <authorList>
            <person name="Rogerio F."/>
            <person name="Boufleur T.R."/>
            <person name="Ciampi-Guillardi M."/>
            <person name="Sukno S.A."/>
            <person name="Thon M.R."/>
            <person name="Massola Junior N.S."/>
            <person name="Baroncelli R."/>
        </authorList>
    </citation>
    <scope>NUCLEOTIDE SEQUENCE</scope>
    <source>
        <strain evidence="2">LFN0074</strain>
    </source>
</reference>
<feature type="transmembrane region" description="Helical" evidence="1">
    <location>
        <begin position="20"/>
        <end position="39"/>
    </location>
</feature>
<keyword evidence="1" id="KW-1133">Transmembrane helix</keyword>
<proteinExistence type="predicted"/>
<evidence type="ECO:0000313" key="3">
    <source>
        <dbReference type="Proteomes" id="UP000639643"/>
    </source>
</evidence>
<name>A0A8H6K3W0_9PEZI</name>
<dbReference type="EMBL" id="WIGM01000468">
    <property type="protein sequence ID" value="KAF6824399.1"/>
    <property type="molecule type" value="Genomic_DNA"/>
</dbReference>
<dbReference type="AlphaFoldDB" id="A0A8H6K3W0"/>
<keyword evidence="1" id="KW-0812">Transmembrane</keyword>
<accession>A0A8H6K3W0</accession>
<keyword evidence="1" id="KW-0472">Membrane</keyword>
<protein>
    <submittedName>
        <fullName evidence="2">Uncharacterized protein</fullName>
    </submittedName>
</protein>
<gene>
    <name evidence="2" type="ORF">CMUS01_10260</name>
</gene>
<evidence type="ECO:0000256" key="1">
    <source>
        <dbReference type="SAM" id="Phobius"/>
    </source>
</evidence>